<dbReference type="RefSeq" id="WP_013917965.1">
    <property type="nucleotide sequence ID" value="NC_015690.1"/>
</dbReference>
<dbReference type="HOGENOM" id="CLU_2509539_0_0_9"/>
<sequence>MTRVAFRAPDEEYQNPADQTDERSIMFLSTQKGLIQGLNNSDLEALKKNPTTRGQSVTIIERTLKVKAGEPLEGKQYVQMQKYFH</sequence>
<dbReference type="Proteomes" id="UP000006620">
    <property type="component" value="Chromosome"/>
</dbReference>
<evidence type="ECO:0000313" key="1">
    <source>
        <dbReference type="EMBL" id="AEI42811.1"/>
    </source>
</evidence>
<proteinExistence type="predicted"/>
<accession>F8FHV4</accession>
<organism evidence="1 2">
    <name type="scientific">Paenibacillus mucilaginosus (strain KNP414)</name>
    <dbReference type="NCBI Taxonomy" id="1036673"/>
    <lineage>
        <taxon>Bacteria</taxon>
        <taxon>Bacillati</taxon>
        <taxon>Bacillota</taxon>
        <taxon>Bacilli</taxon>
        <taxon>Bacillales</taxon>
        <taxon>Paenibacillaceae</taxon>
        <taxon>Paenibacillus</taxon>
    </lineage>
</organism>
<dbReference type="PATRIC" id="fig|1036673.3.peg.3943"/>
<dbReference type="KEGG" id="pms:KNP414_04279"/>
<dbReference type="AlphaFoldDB" id="F8FHV4"/>
<protein>
    <submittedName>
        <fullName evidence="1">Uncharacterized protein</fullName>
    </submittedName>
</protein>
<dbReference type="EMBL" id="CP002869">
    <property type="protein sequence ID" value="AEI42811.1"/>
    <property type="molecule type" value="Genomic_DNA"/>
</dbReference>
<evidence type="ECO:0000313" key="2">
    <source>
        <dbReference type="Proteomes" id="UP000006620"/>
    </source>
</evidence>
<reference evidence="2" key="1">
    <citation type="submission" date="2011-06" db="EMBL/GenBank/DDBJ databases">
        <title>Complete genome sequence of Paenibacillus mucilaginosus KNP414.</title>
        <authorList>
            <person name="Wang J."/>
            <person name="Hu S."/>
            <person name="Hu X."/>
            <person name="Zhang B."/>
            <person name="Dong D."/>
            <person name="Zhang S."/>
            <person name="Zhao K."/>
            <person name="Wu D."/>
        </authorList>
    </citation>
    <scope>NUCLEOTIDE SEQUENCE [LARGE SCALE GENOMIC DNA]</scope>
    <source>
        <strain evidence="2">KNP414</strain>
    </source>
</reference>
<gene>
    <name evidence="1" type="ordered locus">KNP414_04279</name>
</gene>
<name>F8FHV4_PAEMK</name>
<reference evidence="1 2" key="2">
    <citation type="journal article" date="2013" name="Genome Announc.">
        <title>Genome Sequence of Growth-Improving Paenibacillus mucilaginosus Strain KNP414.</title>
        <authorList>
            <person name="Lu J.J."/>
            <person name="Wang J.F."/>
            <person name="Hu X.F."/>
        </authorList>
    </citation>
    <scope>NUCLEOTIDE SEQUENCE [LARGE SCALE GENOMIC DNA]</scope>
    <source>
        <strain evidence="1 2">KNP414</strain>
    </source>
</reference>